<keyword evidence="11" id="KW-0862">Zinc</keyword>
<protein>
    <recommendedName>
        <fullName evidence="16">E3 ubiquitin-protein ligase RNF26</fullName>
        <ecNumber evidence="4">2.3.2.27</ecNumber>
    </recommendedName>
    <alternativeName>
        <fullName evidence="17">RING finger protein 26</fullName>
    </alternativeName>
</protein>
<evidence type="ECO:0000256" key="13">
    <source>
        <dbReference type="ARBA" id="ARBA00023136"/>
    </source>
</evidence>
<dbReference type="InterPro" id="IPR040089">
    <property type="entry name" value="RNF26_mRING-HC-C3HC5"/>
</dbReference>
<comment type="function">
    <text evidence="14">E3 ubiquitin-protein ligase that plays a key role in endosome organization by retaining vesicles in the perinuclear cloud. Acts as a platform for perinuclear positioning of the endosomal system by mediating ubiquitination of SQSTM1 through interaction with the ubiquitin conjugating enzyme UBE2J1. Ubiquitinated SQSTM1 attracts specific vesicle-associated adapters, forming a molecular bridge that restrains cognate vesicles in the perinuclear region and organizes the endosomal pathway for efficient cargo transport. Also acts as a regulator of type I interferon production in response to viral infection by mediating the formation of 'Lys-11'-linked polyubiquitin chains on TMEM173/STING, leading to stabilize TMEM173/STING. Also required to limit type I interferon response by promoting autophagic degradation of IRF3.</text>
</comment>
<accession>A0A7N4NQ50</accession>
<feature type="region of interest" description="Disordered" evidence="19">
    <location>
        <begin position="304"/>
        <end position="375"/>
    </location>
</feature>
<dbReference type="GO" id="GO:0050687">
    <property type="term" value="P:negative regulation of defense response to virus"/>
    <property type="evidence" value="ECO:0007669"/>
    <property type="project" value="Ensembl"/>
</dbReference>
<keyword evidence="10" id="KW-0256">Endoplasmic reticulum</keyword>
<dbReference type="SUPFAM" id="SSF57850">
    <property type="entry name" value="RING/U-box"/>
    <property type="match status" value="1"/>
</dbReference>
<evidence type="ECO:0000256" key="20">
    <source>
        <dbReference type="SAM" id="Phobius"/>
    </source>
</evidence>
<evidence type="ECO:0000256" key="1">
    <source>
        <dbReference type="ARBA" id="ARBA00000900"/>
    </source>
</evidence>
<evidence type="ECO:0000256" key="4">
    <source>
        <dbReference type="ARBA" id="ARBA00012483"/>
    </source>
</evidence>
<dbReference type="GO" id="GO:0008270">
    <property type="term" value="F:zinc ion binding"/>
    <property type="evidence" value="ECO:0007669"/>
    <property type="project" value="UniProtKB-KW"/>
</dbReference>
<feature type="compositionally biased region" description="Gly residues" evidence="19">
    <location>
        <begin position="304"/>
        <end position="314"/>
    </location>
</feature>
<dbReference type="InterPro" id="IPR013083">
    <property type="entry name" value="Znf_RING/FYVE/PHD"/>
</dbReference>
<feature type="domain" description="RING-type" evidence="21">
    <location>
        <begin position="389"/>
        <end position="431"/>
    </location>
</feature>
<evidence type="ECO:0000256" key="8">
    <source>
        <dbReference type="ARBA" id="ARBA00022771"/>
    </source>
</evidence>
<evidence type="ECO:0000256" key="7">
    <source>
        <dbReference type="ARBA" id="ARBA00022723"/>
    </source>
</evidence>
<evidence type="ECO:0000256" key="16">
    <source>
        <dbReference type="ARBA" id="ARBA00067352"/>
    </source>
</evidence>
<dbReference type="GO" id="GO:0007032">
    <property type="term" value="P:endosome organization"/>
    <property type="evidence" value="ECO:0007669"/>
    <property type="project" value="Ensembl"/>
</dbReference>
<evidence type="ECO:0000256" key="11">
    <source>
        <dbReference type="ARBA" id="ARBA00022833"/>
    </source>
</evidence>
<evidence type="ECO:0000256" key="3">
    <source>
        <dbReference type="ARBA" id="ARBA00004906"/>
    </source>
</evidence>
<evidence type="ECO:0000256" key="2">
    <source>
        <dbReference type="ARBA" id="ARBA00004477"/>
    </source>
</evidence>
<keyword evidence="8 18" id="KW-0863">Zinc-finger</keyword>
<reference evidence="22" key="2">
    <citation type="submission" date="2025-08" db="UniProtKB">
        <authorList>
            <consortium name="Ensembl"/>
        </authorList>
    </citation>
    <scope>IDENTIFICATION</scope>
</reference>
<dbReference type="FunCoup" id="A0A7N4NQ50">
    <property type="interactions" value="255"/>
</dbReference>
<reference evidence="22 23" key="1">
    <citation type="journal article" date="2011" name="Proc. Natl. Acad. Sci. U.S.A.">
        <title>Genetic diversity and population structure of the endangered marsupial Sarcophilus harrisii (Tasmanian devil).</title>
        <authorList>
            <person name="Miller W."/>
            <person name="Hayes V.M."/>
            <person name="Ratan A."/>
            <person name="Petersen D.C."/>
            <person name="Wittekindt N.E."/>
            <person name="Miller J."/>
            <person name="Walenz B."/>
            <person name="Knight J."/>
            <person name="Qi J."/>
            <person name="Zhao F."/>
            <person name="Wang Q."/>
            <person name="Bedoya-Reina O.C."/>
            <person name="Katiyar N."/>
            <person name="Tomsho L.P."/>
            <person name="Kasson L.M."/>
            <person name="Hardie R.A."/>
            <person name="Woodbridge P."/>
            <person name="Tindall E.A."/>
            <person name="Bertelsen M.F."/>
            <person name="Dixon D."/>
            <person name="Pyecroft S."/>
            <person name="Helgen K.M."/>
            <person name="Lesk A.M."/>
            <person name="Pringle T.H."/>
            <person name="Patterson N."/>
            <person name="Zhang Y."/>
            <person name="Kreiss A."/>
            <person name="Woods G.M."/>
            <person name="Jones M.E."/>
            <person name="Schuster S.C."/>
        </authorList>
    </citation>
    <scope>NUCLEOTIDE SEQUENCE [LARGE SCALE GENOMIC DNA]</scope>
</reference>
<evidence type="ECO:0000256" key="10">
    <source>
        <dbReference type="ARBA" id="ARBA00022824"/>
    </source>
</evidence>
<gene>
    <name evidence="22" type="primary">RNF26</name>
</gene>
<dbReference type="CTD" id="79102"/>
<keyword evidence="12 20" id="KW-1133">Transmembrane helix</keyword>
<organism evidence="22 23">
    <name type="scientific">Sarcophilus harrisii</name>
    <name type="common">Tasmanian devil</name>
    <name type="synonym">Sarcophilus laniarius</name>
    <dbReference type="NCBI Taxonomy" id="9305"/>
    <lineage>
        <taxon>Eukaryota</taxon>
        <taxon>Metazoa</taxon>
        <taxon>Chordata</taxon>
        <taxon>Craniata</taxon>
        <taxon>Vertebrata</taxon>
        <taxon>Euteleostomi</taxon>
        <taxon>Mammalia</taxon>
        <taxon>Metatheria</taxon>
        <taxon>Dasyuromorphia</taxon>
        <taxon>Dasyuridae</taxon>
        <taxon>Sarcophilus</taxon>
    </lineage>
</organism>
<evidence type="ECO:0000256" key="19">
    <source>
        <dbReference type="SAM" id="MobiDB-lite"/>
    </source>
</evidence>
<dbReference type="GO" id="GO:0061630">
    <property type="term" value="F:ubiquitin protein ligase activity"/>
    <property type="evidence" value="ECO:0007669"/>
    <property type="project" value="UniProtKB-EC"/>
</dbReference>
<dbReference type="SMART" id="SM00184">
    <property type="entry name" value="RING"/>
    <property type="match status" value="1"/>
</dbReference>
<evidence type="ECO:0000256" key="12">
    <source>
        <dbReference type="ARBA" id="ARBA00022989"/>
    </source>
</evidence>
<keyword evidence="6 20" id="KW-0812">Transmembrane</keyword>
<dbReference type="CDD" id="cd16788">
    <property type="entry name" value="mRING-HC-C3HC5_RNF26"/>
    <property type="match status" value="1"/>
</dbReference>
<evidence type="ECO:0000256" key="9">
    <source>
        <dbReference type="ARBA" id="ARBA00022786"/>
    </source>
</evidence>
<dbReference type="Ensembl" id="ENSSHAT00000030183.1">
    <property type="protein sequence ID" value="ENSSHAP00000026216.1"/>
    <property type="gene ID" value="ENSSHAG00000025818.1"/>
</dbReference>
<evidence type="ECO:0000313" key="22">
    <source>
        <dbReference type="Ensembl" id="ENSSHAP00000026216.1"/>
    </source>
</evidence>
<keyword evidence="23" id="KW-1185">Reference proteome</keyword>
<reference evidence="22" key="3">
    <citation type="submission" date="2025-09" db="UniProtKB">
        <authorList>
            <consortium name="Ensembl"/>
        </authorList>
    </citation>
    <scope>IDENTIFICATION</scope>
</reference>
<dbReference type="InterPro" id="IPR001841">
    <property type="entry name" value="Znf_RING"/>
</dbReference>
<evidence type="ECO:0000256" key="5">
    <source>
        <dbReference type="ARBA" id="ARBA00022679"/>
    </source>
</evidence>
<dbReference type="Proteomes" id="UP000007648">
    <property type="component" value="Unassembled WGS sequence"/>
</dbReference>
<comment type="subcellular location">
    <subcellularLocation>
        <location evidence="2">Endoplasmic reticulum membrane</location>
        <topology evidence="2">Multi-pass membrane protein</topology>
    </subcellularLocation>
</comment>
<feature type="transmembrane region" description="Helical" evidence="20">
    <location>
        <begin position="182"/>
        <end position="203"/>
    </location>
</feature>
<dbReference type="Gene3D" id="3.30.40.10">
    <property type="entry name" value="Zinc/RING finger domain, C3HC4 (zinc finger)"/>
    <property type="match status" value="1"/>
</dbReference>
<dbReference type="GO" id="GO:0005789">
    <property type="term" value="C:endoplasmic reticulum membrane"/>
    <property type="evidence" value="ECO:0007669"/>
    <property type="project" value="UniProtKB-SubCell"/>
</dbReference>
<dbReference type="FunFam" id="3.30.40.10:FF:000387">
    <property type="entry name" value="RING finger protein 26"/>
    <property type="match status" value="1"/>
</dbReference>
<dbReference type="PANTHER" id="PTHR22696">
    <property type="entry name" value="E3 UBIQUITIN-PROTEIN LIGASE RNF26"/>
    <property type="match status" value="1"/>
</dbReference>
<evidence type="ECO:0000256" key="14">
    <source>
        <dbReference type="ARBA" id="ARBA00057605"/>
    </source>
</evidence>
<keyword evidence="5" id="KW-0808">Transferase</keyword>
<comment type="subunit">
    <text evidence="15">Interacts with INCA1. Interacts with TMEM43, ENDOD1, TMEM33 and TMED1 to form a complex capable of modulating innate immune signaling through the cGAS-STING pathway. Interacts with UBE2J1; this interaction is important for SQSTM1 ubiquitination.</text>
</comment>
<evidence type="ECO:0000256" key="17">
    <source>
        <dbReference type="ARBA" id="ARBA00075536"/>
    </source>
</evidence>
<dbReference type="PROSITE" id="PS50089">
    <property type="entry name" value="ZF_RING_2"/>
    <property type="match status" value="1"/>
</dbReference>
<dbReference type="Pfam" id="PF13920">
    <property type="entry name" value="zf-C3HC4_3"/>
    <property type="match status" value="1"/>
</dbReference>
<keyword evidence="7" id="KW-0479">Metal-binding</keyword>
<feature type="transmembrane region" description="Helical" evidence="20">
    <location>
        <begin position="223"/>
        <end position="246"/>
    </location>
</feature>
<evidence type="ECO:0000256" key="18">
    <source>
        <dbReference type="PROSITE-ProRule" id="PRU00175"/>
    </source>
</evidence>
<dbReference type="GO" id="GO:0032479">
    <property type="term" value="P:regulation of type I interferon production"/>
    <property type="evidence" value="ECO:0007669"/>
    <property type="project" value="Ensembl"/>
</dbReference>
<dbReference type="RefSeq" id="XP_023355191.2">
    <property type="nucleotide sequence ID" value="XM_023499423.2"/>
</dbReference>
<dbReference type="InParanoid" id="A0A7N4NQ50"/>
<dbReference type="EC" id="2.3.2.27" evidence="4"/>
<keyword evidence="9" id="KW-0833">Ubl conjugation pathway</keyword>
<dbReference type="KEGG" id="shr:100920373"/>
<sequence length="442" mass="47088">MEAVYLVLNGIGLALDVLSFVLDLNFLLVSSMLAALTWLVTFFYNLPHTVLAGLLHLGRGAALSTLAVLESLARLLLGAAQAAGALLRGCCSGLESLKVAAHLALHAAARGRELLQRGVLSAVSSGHALLRQACDVCAIAMSLAAYVVNSLVNICLIGTQNLFALGLALWDSVMGPLCRVTDVLAAFLAHVSSSAVAMAILLWTPCQLVLEAAASGARLLATFVLANLFGLALLAAVLAVTVTILHPDLAMRLAVRAAEQLHALPSYHRLRGDVARLSRLALSSESWRRVRSRSLQLASWSVGGGGAGGAGRGAPGAPQGAPRRGPPARNRGHEQPPDPAPRLLLRPDEEAGTSRAAPVRGRERLNEEEPLPGHDPWQLLKEQEERKKCVICQDKSKTVLLLPCRHLCLCQGCTEILLRQPAYQRNCPLCRQGILQTLNVYL</sequence>
<dbReference type="GO" id="GO:0070979">
    <property type="term" value="P:protein K11-linked ubiquitination"/>
    <property type="evidence" value="ECO:0007669"/>
    <property type="project" value="Ensembl"/>
</dbReference>
<dbReference type="PANTHER" id="PTHR22696:SF1">
    <property type="entry name" value="E3 UBIQUITIN-PROTEIN LIGASE RNF26"/>
    <property type="match status" value="1"/>
</dbReference>
<evidence type="ECO:0000256" key="6">
    <source>
        <dbReference type="ARBA" id="ARBA00022692"/>
    </source>
</evidence>
<feature type="compositionally biased region" description="Low complexity" evidence="19">
    <location>
        <begin position="315"/>
        <end position="329"/>
    </location>
</feature>
<keyword evidence="13 20" id="KW-0472">Membrane</keyword>
<dbReference type="GeneID" id="100920373"/>
<dbReference type="OrthoDB" id="1711136at2759"/>
<evidence type="ECO:0000259" key="21">
    <source>
        <dbReference type="PROSITE" id="PS50089"/>
    </source>
</evidence>
<evidence type="ECO:0000313" key="23">
    <source>
        <dbReference type="Proteomes" id="UP000007648"/>
    </source>
</evidence>
<evidence type="ECO:0000256" key="15">
    <source>
        <dbReference type="ARBA" id="ARBA00063040"/>
    </source>
</evidence>
<feature type="transmembrane region" description="Helical" evidence="20">
    <location>
        <begin position="151"/>
        <end position="170"/>
    </location>
</feature>
<comment type="pathway">
    <text evidence="3">Protein modification; protein ubiquitination.</text>
</comment>
<dbReference type="AlphaFoldDB" id="A0A7N4NQ50"/>
<proteinExistence type="predicted"/>
<comment type="catalytic activity">
    <reaction evidence="1">
        <text>S-ubiquitinyl-[E2 ubiquitin-conjugating enzyme]-L-cysteine + [acceptor protein]-L-lysine = [E2 ubiquitin-conjugating enzyme]-L-cysteine + N(6)-ubiquitinyl-[acceptor protein]-L-lysine.</text>
        <dbReference type="EC" id="2.3.2.27"/>
    </reaction>
</comment>
<dbReference type="GO" id="GO:1905719">
    <property type="term" value="P:protein localization to perinuclear region of cytoplasm"/>
    <property type="evidence" value="ECO:0007669"/>
    <property type="project" value="Ensembl"/>
</dbReference>
<name>A0A7N4NQ50_SARHA</name>
<dbReference type="GO" id="GO:0006511">
    <property type="term" value="P:ubiquitin-dependent protein catabolic process"/>
    <property type="evidence" value="ECO:0007669"/>
    <property type="project" value="TreeGrafter"/>
</dbReference>
<dbReference type="GeneTree" id="ENSGT00390000016584"/>